<organism evidence="1 2">
    <name type="scientific">Suillus subaureus</name>
    <dbReference type="NCBI Taxonomy" id="48587"/>
    <lineage>
        <taxon>Eukaryota</taxon>
        <taxon>Fungi</taxon>
        <taxon>Dikarya</taxon>
        <taxon>Basidiomycota</taxon>
        <taxon>Agaricomycotina</taxon>
        <taxon>Agaricomycetes</taxon>
        <taxon>Agaricomycetidae</taxon>
        <taxon>Boletales</taxon>
        <taxon>Suillineae</taxon>
        <taxon>Suillaceae</taxon>
        <taxon>Suillus</taxon>
    </lineage>
</organism>
<name>A0A9P7DVS9_9AGAM</name>
<comment type="caution">
    <text evidence="1">The sequence shown here is derived from an EMBL/GenBank/DDBJ whole genome shotgun (WGS) entry which is preliminary data.</text>
</comment>
<sequence>MAAARTKDLTVGLLGKEVNENSPQVTWNDGHTTILLTVYDHYNTNICAAVNILIIKYLAQYPASTPDSQFTMHISNLDIPMFKLHDMIGNSLSQNKSVALRGIGHHDQDVKLTLEYLEEQYAISPNRAVWIHGSISPLYIPLAQVLLPDCVSITHGWNENTYDIPITSSVHPENFTVKGWGLVHHAGYITYLHHNAEGILMWLIMDVGVKFWVLLCPKDRHHDRKHLQDFAIRLGNFTENESWIRVHCDAEVITLLPGDML</sequence>
<evidence type="ECO:0000313" key="1">
    <source>
        <dbReference type="EMBL" id="KAG1804134.1"/>
    </source>
</evidence>
<dbReference type="OrthoDB" id="4161428at2759"/>
<keyword evidence="2" id="KW-1185">Reference proteome</keyword>
<dbReference type="GeneID" id="64627623"/>
<evidence type="ECO:0000313" key="2">
    <source>
        <dbReference type="Proteomes" id="UP000807769"/>
    </source>
</evidence>
<dbReference type="AlphaFoldDB" id="A0A9P7DVS9"/>
<reference evidence="1" key="1">
    <citation type="journal article" date="2020" name="New Phytol.">
        <title>Comparative genomics reveals dynamic genome evolution in host specialist ectomycorrhizal fungi.</title>
        <authorList>
            <person name="Lofgren L.A."/>
            <person name="Nguyen N.H."/>
            <person name="Vilgalys R."/>
            <person name="Ruytinx J."/>
            <person name="Liao H.L."/>
            <person name="Branco S."/>
            <person name="Kuo A."/>
            <person name="LaButti K."/>
            <person name="Lipzen A."/>
            <person name="Andreopoulos W."/>
            <person name="Pangilinan J."/>
            <person name="Riley R."/>
            <person name="Hundley H."/>
            <person name="Na H."/>
            <person name="Barry K."/>
            <person name="Grigoriev I.V."/>
            <person name="Stajich J.E."/>
            <person name="Kennedy P.G."/>
        </authorList>
    </citation>
    <scope>NUCLEOTIDE SEQUENCE</scope>
    <source>
        <strain evidence="1">MN1</strain>
    </source>
</reference>
<accession>A0A9P7DVS9</accession>
<proteinExistence type="predicted"/>
<protein>
    <submittedName>
        <fullName evidence="1">Uncharacterized protein</fullName>
    </submittedName>
</protein>
<dbReference type="EMBL" id="JABBWG010000062">
    <property type="protein sequence ID" value="KAG1804134.1"/>
    <property type="molecule type" value="Genomic_DNA"/>
</dbReference>
<gene>
    <name evidence="1" type="ORF">BJ212DRAFT_1304433</name>
</gene>
<dbReference type="Proteomes" id="UP000807769">
    <property type="component" value="Unassembled WGS sequence"/>
</dbReference>
<dbReference type="RefSeq" id="XP_041186780.1">
    <property type="nucleotide sequence ID" value="XM_041333606.1"/>
</dbReference>